<dbReference type="SUPFAM" id="SSF69318">
    <property type="entry name" value="Integrin alpha N-terminal domain"/>
    <property type="match status" value="1"/>
</dbReference>
<dbReference type="EMBL" id="JACCKB010000234">
    <property type="protein sequence ID" value="NYZ70033.1"/>
    <property type="molecule type" value="Genomic_DNA"/>
</dbReference>
<feature type="chain" id="PRO_5032461173" description="VCBS repeat-containing protein" evidence="1">
    <location>
        <begin position="22"/>
        <end position="323"/>
    </location>
</feature>
<dbReference type="Proteomes" id="UP000569732">
    <property type="component" value="Unassembled WGS sequence"/>
</dbReference>
<dbReference type="AlphaFoldDB" id="A0A853I9S2"/>
<reference evidence="2 3" key="1">
    <citation type="submission" date="2020-07" db="EMBL/GenBank/DDBJ databases">
        <title>Endozoicomonas sp. nov., isolated from sediment.</title>
        <authorList>
            <person name="Gu T."/>
        </authorList>
    </citation>
    <scope>NUCLEOTIDE SEQUENCE [LARGE SCALE GENOMIC DNA]</scope>
    <source>
        <strain evidence="2 3">SM1973</strain>
    </source>
</reference>
<dbReference type="InterPro" id="IPR028994">
    <property type="entry name" value="Integrin_alpha_N"/>
</dbReference>
<evidence type="ECO:0000256" key="1">
    <source>
        <dbReference type="SAM" id="SignalP"/>
    </source>
</evidence>
<comment type="caution">
    <text evidence="2">The sequence shown here is derived from an EMBL/GenBank/DDBJ whole genome shotgun (WGS) entry which is preliminary data.</text>
</comment>
<evidence type="ECO:0000313" key="3">
    <source>
        <dbReference type="Proteomes" id="UP000569732"/>
    </source>
</evidence>
<sequence>MLRKLVVLFSATLFFSSQIIANTDDVIEFLPGNQKFTSSYFKGRMKDPLSSLSAYEECVLGLKESGMLSMGVRPYTIVSYDLELLPVKEKRFRIGEILNSNSRITPLAHLFKVTRNYMTEKEHKELYPNTPELFCDGYTFEQSNSEGFFGDFNNDGLGDVIYQIKYDYSPYSLLIFYGTQSEIKTTNLLGVGPAKYGKYPFAKALETIDGISLKNVTIKVQDRNKDGRDDLLITRPGAPDLIAFAAPDGSFPKAEVDTGIGKYNGPSLDKSRFCNRALLTQHPDENPSTVLFDDVCRTAYVSPPATGTTEVTTLTPDPDNATF</sequence>
<accession>A0A853I9S2</accession>
<evidence type="ECO:0000313" key="2">
    <source>
        <dbReference type="EMBL" id="NYZ70033.1"/>
    </source>
</evidence>
<keyword evidence="1" id="KW-0732">Signal</keyword>
<organism evidence="2 3">
    <name type="scientific">Spartinivicinus marinus</name>
    <dbReference type="NCBI Taxonomy" id="2994442"/>
    <lineage>
        <taxon>Bacteria</taxon>
        <taxon>Pseudomonadati</taxon>
        <taxon>Pseudomonadota</taxon>
        <taxon>Gammaproteobacteria</taxon>
        <taxon>Oceanospirillales</taxon>
        <taxon>Zooshikellaceae</taxon>
        <taxon>Spartinivicinus</taxon>
    </lineage>
</organism>
<feature type="non-terminal residue" evidence="2">
    <location>
        <position position="323"/>
    </location>
</feature>
<proteinExistence type="predicted"/>
<gene>
    <name evidence="2" type="ORF">H0A36_28880</name>
</gene>
<feature type="signal peptide" evidence="1">
    <location>
        <begin position="1"/>
        <end position="21"/>
    </location>
</feature>
<evidence type="ECO:0008006" key="4">
    <source>
        <dbReference type="Google" id="ProtNLM"/>
    </source>
</evidence>
<protein>
    <recommendedName>
        <fullName evidence="4">VCBS repeat-containing protein</fullName>
    </recommendedName>
</protein>
<name>A0A853I9S2_9GAMM</name>
<dbReference type="RefSeq" id="WP_180571976.1">
    <property type="nucleotide sequence ID" value="NZ_JACCKB010000234.1"/>
</dbReference>
<keyword evidence="3" id="KW-1185">Reference proteome</keyword>